<dbReference type="InParanoid" id="H3BFU6"/>
<dbReference type="GeneTree" id="ENSGT00390000002505"/>
<proteinExistence type="predicted"/>
<dbReference type="AlphaFoldDB" id="H3BFU6"/>
<dbReference type="Pfam" id="PF15391">
    <property type="entry name" value="DUF4614"/>
    <property type="match status" value="1"/>
</dbReference>
<name>H3BFU6_LATCH</name>
<feature type="compositionally biased region" description="Low complexity" evidence="1">
    <location>
        <begin position="513"/>
        <end position="534"/>
    </location>
</feature>
<evidence type="ECO:0000256" key="1">
    <source>
        <dbReference type="SAM" id="MobiDB-lite"/>
    </source>
</evidence>
<feature type="region of interest" description="Disordered" evidence="1">
    <location>
        <begin position="398"/>
        <end position="419"/>
    </location>
</feature>
<protein>
    <submittedName>
        <fullName evidence="3">Chromosome 19 open reading frame 44</fullName>
    </submittedName>
</protein>
<dbReference type="Ensembl" id="ENSLACT00000020907.1">
    <property type="protein sequence ID" value="ENSLACP00000020767.1"/>
    <property type="gene ID" value="ENSLACG00000018244.1"/>
</dbReference>
<feature type="region of interest" description="Disordered" evidence="1">
    <location>
        <begin position="513"/>
        <end position="550"/>
    </location>
</feature>
<reference evidence="3" key="2">
    <citation type="submission" date="2025-08" db="UniProtKB">
        <authorList>
            <consortium name="Ensembl"/>
        </authorList>
    </citation>
    <scope>IDENTIFICATION</scope>
</reference>
<sequence length="674" mass="73349">SGSSALARAQAQLAGERVAVNFTDSKDELQEYMNALTKKTSALRVSKSSGPGLSDLSDISLAETDSLGTKGNRPLKSSSRAAGSVGENLSTTSRFLKKKQNVEENQSVIANNMVSANKTGAVTQKLRPSSAALTRLEQIENRVMNRKLVVDLMDTDTDLWTSDERPFSAQSSSDLSGRGNRFLEKKTQVSESIKTDSKQAERTLTFQGFRPKTAGHRVVPDSDEELKKLIGNSMDSSDDNQELHLHPAEDPPIKVSPPSQGSPPRAHSRLGSHHISSRSVSPPSGDPPRAHSRLWSHPNSSRSVSPPSRGSPHRSLYTAASRSPSPPSKGSHSPHDQSPRRKFLKQSQSVSERSEVKSLDELFSEPSEADDVKTESSDVLKNVRLNILSLDDLMPALPLDTEGPAEGREERKALTRERASATVAKRTKALFQAGELQTTEEPLKPLDQSDIASEISECLEGGEPVAAAAVMKISDESQECSPHCQSTACSDYSDDFERSVRFEENKRKYSQSFSSHTSSFSSSSSSSLQTSQSTGNQRNRRKSSAQGKEAAVQTEHAAFTYSWANDGGTAVLGPSHGMMYVDPTPIASHIVSPDAVEALTAYSPAIFALNDMLRNQLLLTKEFVKISSHLHASVVNSLERDPYHYTTLAEVKQFIRENKAPPLTVEAALEEVLQ</sequence>
<dbReference type="PANTHER" id="PTHR22409">
    <property type="entry name" value="CHROMOSOME 19 OPEN READING FRAME 44"/>
    <property type="match status" value="1"/>
</dbReference>
<organism evidence="3 4">
    <name type="scientific">Latimeria chalumnae</name>
    <name type="common">Coelacanth</name>
    <dbReference type="NCBI Taxonomy" id="7897"/>
    <lineage>
        <taxon>Eukaryota</taxon>
        <taxon>Metazoa</taxon>
        <taxon>Chordata</taxon>
        <taxon>Craniata</taxon>
        <taxon>Vertebrata</taxon>
        <taxon>Euteleostomi</taxon>
        <taxon>Coelacanthiformes</taxon>
        <taxon>Coelacanthidae</taxon>
        <taxon>Latimeria</taxon>
    </lineage>
</organism>
<dbReference type="EMBL" id="AFYH01022130">
    <property type="status" value="NOT_ANNOTATED_CDS"/>
    <property type="molecule type" value="Genomic_DNA"/>
</dbReference>
<feature type="compositionally biased region" description="Low complexity" evidence="1">
    <location>
        <begin position="296"/>
        <end position="315"/>
    </location>
</feature>
<dbReference type="FunCoup" id="H3BFU6">
    <property type="interactions" value="548"/>
</dbReference>
<accession>H3BFU6</accession>
<dbReference type="PANTHER" id="PTHR22409:SF2">
    <property type="entry name" value="CHROMOSOME 19 OPEN READING FRAME 44"/>
    <property type="match status" value="1"/>
</dbReference>
<feature type="compositionally biased region" description="Basic and acidic residues" evidence="1">
    <location>
        <begin position="405"/>
        <end position="419"/>
    </location>
</feature>
<dbReference type="InterPro" id="IPR040120">
    <property type="entry name" value="C19orf44-like"/>
</dbReference>
<feature type="compositionally biased region" description="Basic residues" evidence="1">
    <location>
        <begin position="266"/>
        <end position="276"/>
    </location>
</feature>
<evidence type="ECO:0000313" key="3">
    <source>
        <dbReference type="Ensembl" id="ENSLACP00000020767.1"/>
    </source>
</evidence>
<feature type="region of interest" description="Disordered" evidence="1">
    <location>
        <begin position="65"/>
        <end position="88"/>
    </location>
</feature>
<feature type="compositionally biased region" description="Basic and acidic residues" evidence="1">
    <location>
        <begin position="181"/>
        <end position="199"/>
    </location>
</feature>
<feature type="region of interest" description="Disordered" evidence="1">
    <location>
        <begin position="161"/>
        <end position="199"/>
    </location>
</feature>
<dbReference type="InterPro" id="IPR027884">
    <property type="entry name" value="DUF4614"/>
</dbReference>
<evidence type="ECO:0000313" key="4">
    <source>
        <dbReference type="Proteomes" id="UP000008672"/>
    </source>
</evidence>
<keyword evidence="4" id="KW-1185">Reference proteome</keyword>
<feature type="domain" description="DUF4614" evidence="2">
    <location>
        <begin position="490"/>
        <end position="659"/>
    </location>
</feature>
<evidence type="ECO:0000259" key="2">
    <source>
        <dbReference type="Pfam" id="PF15391"/>
    </source>
</evidence>
<dbReference type="HOGENOM" id="CLU_028158_0_0_1"/>
<gene>
    <name evidence="3" type="primary">C19orf44</name>
</gene>
<reference evidence="4" key="1">
    <citation type="submission" date="2011-08" db="EMBL/GenBank/DDBJ databases">
        <title>The draft genome of Latimeria chalumnae.</title>
        <authorList>
            <person name="Di Palma F."/>
            <person name="Alfoldi J."/>
            <person name="Johnson J."/>
            <person name="Berlin A."/>
            <person name="Gnerre S."/>
            <person name="Jaffe D."/>
            <person name="MacCallum I."/>
            <person name="Young S."/>
            <person name="Walker B.J."/>
            <person name="Lander E."/>
            <person name="Lindblad-Toh K."/>
        </authorList>
    </citation>
    <scope>NUCLEOTIDE SEQUENCE [LARGE SCALE GENOMIC DNA]</scope>
    <source>
        <strain evidence="4">Wild caught</strain>
    </source>
</reference>
<feature type="region of interest" description="Disordered" evidence="1">
    <location>
        <begin position="231"/>
        <end position="377"/>
    </location>
</feature>
<dbReference type="Proteomes" id="UP000008672">
    <property type="component" value="Unassembled WGS sequence"/>
</dbReference>
<feature type="compositionally biased region" description="Polar residues" evidence="1">
    <location>
        <begin position="75"/>
        <end position="88"/>
    </location>
</feature>
<reference evidence="3" key="3">
    <citation type="submission" date="2025-09" db="UniProtKB">
        <authorList>
            <consortium name="Ensembl"/>
        </authorList>
    </citation>
    <scope>IDENTIFICATION</scope>
</reference>
<feature type="compositionally biased region" description="Basic and acidic residues" evidence="1">
    <location>
        <begin position="241"/>
        <end position="252"/>
    </location>
</feature>
<dbReference type="eggNOG" id="ENOG502RMHR">
    <property type="taxonomic scope" value="Eukaryota"/>
</dbReference>